<dbReference type="Proteomes" id="UP000813463">
    <property type="component" value="Chromosome 5"/>
</dbReference>
<evidence type="ECO:0000313" key="1">
    <source>
        <dbReference type="Proteomes" id="UP000813463"/>
    </source>
</evidence>
<sequence>MILPVCCFTYGKGSGNQYKCLVDCVKTIVREEGGPALLKVFTNFLLIVMMHATWPYEEFQSRRILCCNLELLKFEPIKLRTMMILLMVEGLRFSHFCPSLHMGSV</sequence>
<evidence type="ECO:0000313" key="3">
    <source>
        <dbReference type="RefSeq" id="XP_021838883.1"/>
    </source>
</evidence>
<reference evidence="2 3" key="2">
    <citation type="submission" date="2025-04" db="UniProtKB">
        <authorList>
            <consortium name="RefSeq"/>
        </authorList>
    </citation>
    <scope>IDENTIFICATION</scope>
</reference>
<dbReference type="AlphaFoldDB" id="A0A9R0JLM4"/>
<organism evidence="1 3">
    <name type="scientific">Spinacia oleracea</name>
    <name type="common">Spinach</name>
    <dbReference type="NCBI Taxonomy" id="3562"/>
    <lineage>
        <taxon>Eukaryota</taxon>
        <taxon>Viridiplantae</taxon>
        <taxon>Streptophyta</taxon>
        <taxon>Embryophyta</taxon>
        <taxon>Tracheophyta</taxon>
        <taxon>Spermatophyta</taxon>
        <taxon>Magnoliopsida</taxon>
        <taxon>eudicotyledons</taxon>
        <taxon>Gunneridae</taxon>
        <taxon>Pentapetalae</taxon>
        <taxon>Caryophyllales</taxon>
        <taxon>Chenopodiaceae</taxon>
        <taxon>Chenopodioideae</taxon>
        <taxon>Anserineae</taxon>
        <taxon>Spinacia</taxon>
    </lineage>
</organism>
<reference evidence="1" key="1">
    <citation type="journal article" date="2021" name="Nat. Commun.">
        <title>Genomic analyses provide insights into spinach domestication and the genetic basis of agronomic traits.</title>
        <authorList>
            <person name="Cai X."/>
            <person name="Sun X."/>
            <person name="Xu C."/>
            <person name="Sun H."/>
            <person name="Wang X."/>
            <person name="Ge C."/>
            <person name="Zhang Z."/>
            <person name="Wang Q."/>
            <person name="Fei Z."/>
            <person name="Jiao C."/>
            <person name="Wang Q."/>
        </authorList>
    </citation>
    <scope>NUCLEOTIDE SEQUENCE [LARGE SCALE GENOMIC DNA]</scope>
    <source>
        <strain evidence="1">cv. Varoflay</strain>
    </source>
</reference>
<dbReference type="RefSeq" id="XP_021838884.1">
    <property type="nucleotide sequence ID" value="XM_021983192.1"/>
</dbReference>
<name>A0A9R0JLM4_SPIOL</name>
<dbReference type="RefSeq" id="XP_021838881.1">
    <property type="nucleotide sequence ID" value="XM_021983189.1"/>
</dbReference>
<evidence type="ECO:0000313" key="2">
    <source>
        <dbReference type="RefSeq" id="XP_021838881.1"/>
    </source>
</evidence>
<dbReference type="GeneID" id="110778639"/>
<proteinExistence type="predicted"/>
<dbReference type="KEGG" id="soe:110778639"/>
<protein>
    <submittedName>
        <fullName evidence="2 3">Uncharacterized protein LOC110778639 isoform X1</fullName>
    </submittedName>
</protein>
<evidence type="ECO:0000313" key="4">
    <source>
        <dbReference type="RefSeq" id="XP_021838884.1"/>
    </source>
</evidence>
<dbReference type="RefSeq" id="XP_021838883.1">
    <property type="nucleotide sequence ID" value="XM_021983191.1"/>
</dbReference>
<keyword evidence="1" id="KW-1185">Reference proteome</keyword>
<accession>A0A9R0JLM4</accession>
<gene>
    <name evidence="2 3 4" type="primary">LOC110778639</name>
</gene>